<sequence>MKIFLVQDGEASGPFAEAEVRDWLKSGKIPPDTYATSDGLDEWKPVGEVLLEESETSSNPSRVPSELPAEIIEPEHDQNIQQPVEP</sequence>
<organism evidence="3">
    <name type="scientific">marine metagenome</name>
    <dbReference type="NCBI Taxonomy" id="408172"/>
    <lineage>
        <taxon>unclassified sequences</taxon>
        <taxon>metagenomes</taxon>
        <taxon>ecological metagenomes</taxon>
    </lineage>
</organism>
<dbReference type="AlphaFoldDB" id="A0A382VGF7"/>
<dbReference type="EMBL" id="UINC01151717">
    <property type="protein sequence ID" value="SVD45480.1"/>
    <property type="molecule type" value="Genomic_DNA"/>
</dbReference>
<reference evidence="3" key="1">
    <citation type="submission" date="2018-05" db="EMBL/GenBank/DDBJ databases">
        <authorList>
            <person name="Lanie J.A."/>
            <person name="Ng W.-L."/>
            <person name="Kazmierczak K.M."/>
            <person name="Andrzejewski T.M."/>
            <person name="Davidsen T.M."/>
            <person name="Wayne K.J."/>
            <person name="Tettelin H."/>
            <person name="Glass J.I."/>
            <person name="Rusch D."/>
            <person name="Podicherti R."/>
            <person name="Tsui H.-C.T."/>
            <person name="Winkler M.E."/>
        </authorList>
    </citation>
    <scope>NUCLEOTIDE SEQUENCE</scope>
</reference>
<feature type="domain" description="GYF" evidence="2">
    <location>
        <begin position="4"/>
        <end position="49"/>
    </location>
</feature>
<evidence type="ECO:0000313" key="3">
    <source>
        <dbReference type="EMBL" id="SVD45480.1"/>
    </source>
</evidence>
<feature type="region of interest" description="Disordered" evidence="1">
    <location>
        <begin position="52"/>
        <end position="86"/>
    </location>
</feature>
<proteinExistence type="predicted"/>
<name>A0A382VGF7_9ZZZZ</name>
<dbReference type="Pfam" id="PF14237">
    <property type="entry name" value="GYF_2"/>
    <property type="match status" value="1"/>
</dbReference>
<gene>
    <name evidence="3" type="ORF">METZ01_LOCUS398334</name>
</gene>
<evidence type="ECO:0000256" key="1">
    <source>
        <dbReference type="SAM" id="MobiDB-lite"/>
    </source>
</evidence>
<protein>
    <recommendedName>
        <fullName evidence="2">GYF domain-containing protein</fullName>
    </recommendedName>
</protein>
<accession>A0A382VGF7</accession>
<dbReference type="InterPro" id="IPR025640">
    <property type="entry name" value="GYF_2"/>
</dbReference>
<evidence type="ECO:0000259" key="2">
    <source>
        <dbReference type="Pfam" id="PF14237"/>
    </source>
</evidence>
<feature type="non-terminal residue" evidence="3">
    <location>
        <position position="86"/>
    </location>
</feature>